<name>A0A449E519_ENTHR</name>
<dbReference type="AlphaFoldDB" id="A0A449E519"/>
<protein>
    <submittedName>
        <fullName evidence="1">Uncharacterized protein</fullName>
    </submittedName>
</protein>
<organism evidence="1 2">
    <name type="scientific">Enterococcus hirae</name>
    <dbReference type="NCBI Taxonomy" id="1354"/>
    <lineage>
        <taxon>Bacteria</taxon>
        <taxon>Bacillati</taxon>
        <taxon>Bacillota</taxon>
        <taxon>Bacilli</taxon>
        <taxon>Lactobacillales</taxon>
        <taxon>Enterococcaceae</taxon>
        <taxon>Enterococcus</taxon>
    </lineage>
</organism>
<gene>
    <name evidence="1" type="ORF">NCTC12204_00713</name>
</gene>
<evidence type="ECO:0000313" key="1">
    <source>
        <dbReference type="EMBL" id="VTQ60954.1"/>
    </source>
</evidence>
<proteinExistence type="predicted"/>
<comment type="caution">
    <text evidence="1">The sequence shown here is derived from an EMBL/GenBank/DDBJ whole genome shotgun (WGS) entry which is preliminary data.</text>
</comment>
<evidence type="ECO:0000313" key="2">
    <source>
        <dbReference type="Proteomes" id="UP000352698"/>
    </source>
</evidence>
<dbReference type="EMBL" id="CABEEP010000001">
    <property type="protein sequence ID" value="VTQ60954.1"/>
    <property type="molecule type" value="Genomic_DNA"/>
</dbReference>
<sequence>MNMIYKKQLKQYLKKTFKSKNCFALKILTFKKDRYVFICYNQDQYTIVEDGFEKNRYQFDSSDEAMKKVMKIADIEFKNSYRLYIQTKLKQ</sequence>
<dbReference type="RefSeq" id="WP_010738288.1">
    <property type="nucleotide sequence ID" value="NZ_BSWT01000029.1"/>
</dbReference>
<accession>A0A449E519</accession>
<dbReference type="Proteomes" id="UP000352698">
    <property type="component" value="Unassembled WGS sequence"/>
</dbReference>
<reference evidence="1 2" key="1">
    <citation type="submission" date="2019-05" db="EMBL/GenBank/DDBJ databases">
        <authorList>
            <consortium name="Pathogen Informatics"/>
        </authorList>
    </citation>
    <scope>NUCLEOTIDE SEQUENCE [LARGE SCALE GENOMIC DNA]</scope>
    <source>
        <strain evidence="1 2">NCTC12204</strain>
    </source>
</reference>